<dbReference type="Proteomes" id="UP000007437">
    <property type="component" value="Chromosome"/>
</dbReference>
<keyword evidence="1" id="KW-0812">Transmembrane</keyword>
<dbReference type="AlphaFoldDB" id="E5AMN0"/>
<dbReference type="EMBL" id="FR687359">
    <property type="protein sequence ID" value="CBW76262.1"/>
    <property type="molecule type" value="Genomic_DNA"/>
</dbReference>
<evidence type="ECO:0000256" key="1">
    <source>
        <dbReference type="SAM" id="Phobius"/>
    </source>
</evidence>
<name>E5AMN0_MYCRK</name>
<dbReference type="KEGG" id="brh:RBRH_03076"/>
<organism evidence="3 4">
    <name type="scientific">Mycetohabitans rhizoxinica (strain DSM 19002 / CIP 109453 / HKI 454)</name>
    <name type="common">Paraburkholderia rhizoxinica</name>
    <dbReference type="NCBI Taxonomy" id="882378"/>
    <lineage>
        <taxon>Bacteria</taxon>
        <taxon>Pseudomonadati</taxon>
        <taxon>Pseudomonadota</taxon>
        <taxon>Betaproteobacteria</taxon>
        <taxon>Burkholderiales</taxon>
        <taxon>Burkholderiaceae</taxon>
        <taxon>Mycetohabitans</taxon>
    </lineage>
</organism>
<evidence type="ECO:0000313" key="3">
    <source>
        <dbReference type="EMBL" id="CBW76262.1"/>
    </source>
</evidence>
<proteinExistence type="predicted"/>
<reference evidence="3 4" key="1">
    <citation type="journal article" date="2011" name="J. Bacteriol.">
        <title>Complete genome sequence of Burkholderia rhizoxinica, an endosymbiont of Rhizopus microsporus.</title>
        <authorList>
            <person name="Lackner G."/>
            <person name="Moebius N."/>
            <person name="Partida-Martinez L."/>
            <person name="Hertweck C."/>
        </authorList>
    </citation>
    <scope>NUCLEOTIDE SEQUENCE [LARGE SCALE GENOMIC DNA]</scope>
    <source>
        <strain evidence="4">DSM 19002 / CIP 109453 / HKI 454</strain>
    </source>
</reference>
<dbReference type="eggNOG" id="COG1280">
    <property type="taxonomic scope" value="Bacteria"/>
</dbReference>
<accession>E5AMN0</accession>
<gene>
    <name evidence="3" type="ordered locus">RBRH_03076</name>
</gene>
<feature type="chain" id="PRO_5003192686" evidence="2">
    <location>
        <begin position="26"/>
        <end position="86"/>
    </location>
</feature>
<feature type="signal peptide" evidence="2">
    <location>
        <begin position="1"/>
        <end position="25"/>
    </location>
</feature>
<keyword evidence="1" id="KW-0472">Membrane</keyword>
<evidence type="ECO:0000256" key="2">
    <source>
        <dbReference type="SAM" id="SignalP"/>
    </source>
</evidence>
<dbReference type="HOGENOM" id="CLU_2491945_0_0_4"/>
<sequence length="86" mass="9009">MMFAVMFAVMFAALFAALTPPGGSAADVALATVAGVFNGSMLWWCVLVTVASVARHGLGAQLRRLIDWIVGLALGLFGATEIRRAL</sequence>
<evidence type="ECO:0000313" key="4">
    <source>
        <dbReference type="Proteomes" id="UP000007437"/>
    </source>
</evidence>
<keyword evidence="1" id="KW-1133">Transmembrane helix</keyword>
<protein>
    <submittedName>
        <fullName evidence="3">Transporter, LysE family</fullName>
    </submittedName>
</protein>
<feature type="transmembrane region" description="Helical" evidence="1">
    <location>
        <begin position="41"/>
        <end position="58"/>
    </location>
</feature>
<feature type="transmembrane region" description="Helical" evidence="1">
    <location>
        <begin position="65"/>
        <end position="82"/>
    </location>
</feature>
<keyword evidence="2" id="KW-0732">Signal</keyword>